<dbReference type="KEGG" id="sus:Acid_4118"/>
<sequence>MSMSLADVLAQVQEMQASTLAPNVKATTSTTSASQGSSVEDTLSSVASTVLKSGFGLAPLVGGLFQLFGGGGDASTPAPLVKYALPSSIDFQATETAAGMGGLDYDQSGMARAYQPVSNGGTTSVQPAGAQAGNTGQATPQNSQITVNVQAMDARSFLDRSNDIALAVRDAMLNMNAINDVVSEL</sequence>
<name>Q01Z33_SOLUE</name>
<protein>
    <submittedName>
        <fullName evidence="2">Uncharacterized protein</fullName>
    </submittedName>
</protein>
<evidence type="ECO:0000256" key="1">
    <source>
        <dbReference type="SAM" id="MobiDB-lite"/>
    </source>
</evidence>
<accession>Q01Z33</accession>
<reference evidence="2" key="1">
    <citation type="submission" date="2006-10" db="EMBL/GenBank/DDBJ databases">
        <title>Complete sequence of Solibacter usitatus Ellin6076.</title>
        <authorList>
            <consortium name="US DOE Joint Genome Institute"/>
            <person name="Copeland A."/>
            <person name="Lucas S."/>
            <person name="Lapidus A."/>
            <person name="Barry K."/>
            <person name="Detter J.C."/>
            <person name="Glavina del Rio T."/>
            <person name="Hammon N."/>
            <person name="Israni S."/>
            <person name="Dalin E."/>
            <person name="Tice H."/>
            <person name="Pitluck S."/>
            <person name="Thompson L.S."/>
            <person name="Brettin T."/>
            <person name="Bruce D."/>
            <person name="Han C."/>
            <person name="Tapia R."/>
            <person name="Gilna P."/>
            <person name="Schmutz J."/>
            <person name="Larimer F."/>
            <person name="Land M."/>
            <person name="Hauser L."/>
            <person name="Kyrpides N."/>
            <person name="Mikhailova N."/>
            <person name="Janssen P.H."/>
            <person name="Kuske C.R."/>
            <person name="Richardson P."/>
        </authorList>
    </citation>
    <scope>NUCLEOTIDE SEQUENCE</scope>
    <source>
        <strain evidence="2">Ellin6076</strain>
    </source>
</reference>
<dbReference type="HOGENOM" id="CLU_1460370_0_0_0"/>
<dbReference type="EMBL" id="CP000473">
    <property type="protein sequence ID" value="ABJ85082.1"/>
    <property type="molecule type" value="Genomic_DNA"/>
</dbReference>
<dbReference type="STRING" id="234267.Acid_4118"/>
<organism evidence="2">
    <name type="scientific">Solibacter usitatus (strain Ellin6076)</name>
    <dbReference type="NCBI Taxonomy" id="234267"/>
    <lineage>
        <taxon>Bacteria</taxon>
        <taxon>Pseudomonadati</taxon>
        <taxon>Acidobacteriota</taxon>
        <taxon>Terriglobia</taxon>
        <taxon>Bryobacterales</taxon>
        <taxon>Solibacteraceae</taxon>
        <taxon>Candidatus Solibacter</taxon>
    </lineage>
</organism>
<feature type="compositionally biased region" description="Low complexity" evidence="1">
    <location>
        <begin position="126"/>
        <end position="141"/>
    </location>
</feature>
<dbReference type="InParanoid" id="Q01Z33"/>
<dbReference type="AlphaFoldDB" id="Q01Z33"/>
<evidence type="ECO:0000313" key="2">
    <source>
        <dbReference type="EMBL" id="ABJ85082.1"/>
    </source>
</evidence>
<dbReference type="eggNOG" id="ENOG502ZV5T">
    <property type="taxonomic scope" value="Bacteria"/>
</dbReference>
<proteinExistence type="predicted"/>
<gene>
    <name evidence="2" type="ordered locus">Acid_4118</name>
</gene>
<feature type="region of interest" description="Disordered" evidence="1">
    <location>
        <begin position="117"/>
        <end position="141"/>
    </location>
</feature>